<sequence>MNLLDTLLPIVGALVWLTLLTVVVVAFYRRFCPYKVVGHSPSMGLIGVRWRDDPKRTHWLTPAHLAQQKGLHR</sequence>
<protein>
    <submittedName>
        <fullName evidence="2">Uncharacterized protein</fullName>
    </submittedName>
</protein>
<evidence type="ECO:0000313" key="2">
    <source>
        <dbReference type="EMBL" id="TMR39586.1"/>
    </source>
</evidence>
<gene>
    <name evidence="2" type="ORF">ETD85_00810</name>
</gene>
<reference evidence="2 3" key="1">
    <citation type="submission" date="2019-05" db="EMBL/GenBank/DDBJ databases">
        <title>Draft genome sequence of Nonomuraea zeae DSM 100528.</title>
        <authorList>
            <person name="Saricaoglu S."/>
            <person name="Isik K."/>
        </authorList>
    </citation>
    <scope>NUCLEOTIDE SEQUENCE [LARGE SCALE GENOMIC DNA]</scope>
    <source>
        <strain evidence="2 3">DSM 100528</strain>
    </source>
</reference>
<organism evidence="2 3">
    <name type="scientific">Nonomuraea zeae</name>
    <dbReference type="NCBI Taxonomy" id="1642303"/>
    <lineage>
        <taxon>Bacteria</taxon>
        <taxon>Bacillati</taxon>
        <taxon>Actinomycetota</taxon>
        <taxon>Actinomycetes</taxon>
        <taxon>Streptosporangiales</taxon>
        <taxon>Streptosporangiaceae</taxon>
        <taxon>Nonomuraea</taxon>
    </lineage>
</organism>
<comment type="caution">
    <text evidence="2">The sequence shown here is derived from an EMBL/GenBank/DDBJ whole genome shotgun (WGS) entry which is preliminary data.</text>
</comment>
<keyword evidence="3" id="KW-1185">Reference proteome</keyword>
<dbReference type="Proteomes" id="UP000306628">
    <property type="component" value="Unassembled WGS sequence"/>
</dbReference>
<dbReference type="OrthoDB" id="9961000at2"/>
<keyword evidence="1" id="KW-1133">Transmembrane helix</keyword>
<keyword evidence="1" id="KW-0812">Transmembrane</keyword>
<name>A0A5S4H3A5_9ACTN</name>
<dbReference type="EMBL" id="VCKX01000002">
    <property type="protein sequence ID" value="TMR39586.1"/>
    <property type="molecule type" value="Genomic_DNA"/>
</dbReference>
<evidence type="ECO:0000256" key="1">
    <source>
        <dbReference type="SAM" id="Phobius"/>
    </source>
</evidence>
<dbReference type="RefSeq" id="WP_138687612.1">
    <property type="nucleotide sequence ID" value="NZ_JBHSAZ010000112.1"/>
</dbReference>
<dbReference type="AlphaFoldDB" id="A0A5S4H3A5"/>
<proteinExistence type="predicted"/>
<accession>A0A5S4H3A5</accession>
<feature type="transmembrane region" description="Helical" evidence="1">
    <location>
        <begin position="6"/>
        <end position="28"/>
    </location>
</feature>
<evidence type="ECO:0000313" key="3">
    <source>
        <dbReference type="Proteomes" id="UP000306628"/>
    </source>
</evidence>
<keyword evidence="1" id="KW-0472">Membrane</keyword>